<accession>A0A1X7TJ97</accession>
<dbReference type="InParanoid" id="A0A1X7TJ97"/>
<organism evidence="1">
    <name type="scientific">Amphimedon queenslandica</name>
    <name type="common">Sponge</name>
    <dbReference type="NCBI Taxonomy" id="400682"/>
    <lineage>
        <taxon>Eukaryota</taxon>
        <taxon>Metazoa</taxon>
        <taxon>Porifera</taxon>
        <taxon>Demospongiae</taxon>
        <taxon>Heteroscleromorpha</taxon>
        <taxon>Haplosclerida</taxon>
        <taxon>Niphatidae</taxon>
        <taxon>Amphimedon</taxon>
    </lineage>
</organism>
<evidence type="ECO:0000313" key="1">
    <source>
        <dbReference type="EnsemblMetazoa" id="Aqu2.1.14904_001"/>
    </source>
</evidence>
<reference evidence="1" key="1">
    <citation type="submission" date="2017-05" db="UniProtKB">
        <authorList>
            <consortium name="EnsemblMetazoa"/>
        </authorList>
    </citation>
    <scope>IDENTIFICATION</scope>
</reference>
<dbReference type="AlphaFoldDB" id="A0A1X7TJ97"/>
<dbReference type="AntiFam" id="ANF00099">
    <property type="entry name" value="Shadow ORF (opposite glcB)"/>
</dbReference>
<proteinExistence type="predicted"/>
<sequence>MQDPFGIAVGLFPPAKDQFEGGLELDARRRVLGHRTICRIPFILPVHDRRHALESAHHLGFVDDTVVQPVGDMLARDAQRGSILHQADIVDIRHLRAADTLSDPARDIAQDPLDAIVEFLSDFLFRQGLALVEQGDGEDIVQRRSGPSGGDLSLPVDHVDEVIVRGVQGGGGRGGHPSGIRPRLGMGDFLFHHRRHGIRGGPHSFADLGFAEESLAKAGIDIPILVGADPLGRFHAGLGDDGSGFHRGMDLVPGAIEESGVDEANAIRPVFAGGGDARPQVDGGTPLLVHDADLDGAVGQIQLFFDPFEEFDGGGDFLRPVEFGLDDIEMPFAAIGKAEVAAVQVATSGEGGDHGIEKALGDPPTLLVEHGIGIHMQADIAHQHQASAGQGDRLSGGAAPRPIRIQPPLDGPSPLFEFGIEASFHQPQPVAVDAGLVVGIHGAHRILAILDGGDRRFEHDIFDPGGVQSPRRVLPIDMQLDMQAMIAKEQGSGGVGVPPPFAVADPFPAIGESGATSVLEPYLQRGPVFAGGGGRDDGVGGDIGVGAGFERQCAIQEAHGPGDHLPPSLRIEAACAALPSAGNDIASVKRIEKASPAGVGGVEGIAGVVDGDHQLRTGEARDLAPRSPVIGVVFVIAERWIGLRKGIERHDIADGFQEGAVIGGVESASLSAKRQMPIIDLRLQPIAFFEQGPIGGAEFLDNFP</sequence>
<dbReference type="EnsemblMetazoa" id="Aqu2.1.14904_001">
    <property type="protein sequence ID" value="Aqu2.1.14904_001"/>
    <property type="gene ID" value="Aqu2.1.14904"/>
</dbReference>
<protein>
    <submittedName>
        <fullName evidence="1">Uncharacterized protein</fullName>
    </submittedName>
</protein>
<name>A0A1X7TJ97_AMPQE</name>